<sequence length="178" mass="19775">MGNLFISHRKADADSARRLANELQAAGHRVWFDEWEIAIGDSIVEHIDQGLGGMSYLVLCYSASGPSPWVNREWMPTLSRQLAGLPVKILPVLLTGDASAAPAILADIQCADLVTDWDRGVRKLLQAVGGNPTMAAPKDIEPTGSPDTGKKRFFADVKQHRYTLPDEYRFHREDLHER</sequence>
<accession>A0A450SDX9</accession>
<dbReference type="InterPro" id="IPR000157">
    <property type="entry name" value="TIR_dom"/>
</dbReference>
<dbReference type="AlphaFoldDB" id="A0A450SDX9"/>
<evidence type="ECO:0000313" key="3">
    <source>
        <dbReference type="EMBL" id="VFJ50825.1"/>
    </source>
</evidence>
<dbReference type="EMBL" id="CAADEZ010000086">
    <property type="protein sequence ID" value="VFJ50667.1"/>
    <property type="molecule type" value="Genomic_DNA"/>
</dbReference>
<name>A0A450SDX9_9GAMM</name>
<dbReference type="SUPFAM" id="SSF52200">
    <property type="entry name" value="Toll/Interleukin receptor TIR domain"/>
    <property type="match status" value="1"/>
</dbReference>
<dbReference type="EMBL" id="CAADFL010000137">
    <property type="protein sequence ID" value="VFK10350.1"/>
    <property type="molecule type" value="Genomic_DNA"/>
</dbReference>
<evidence type="ECO:0000313" key="2">
    <source>
        <dbReference type="EMBL" id="VFJ50667.1"/>
    </source>
</evidence>
<dbReference type="Pfam" id="PF13676">
    <property type="entry name" value="TIR_2"/>
    <property type="match status" value="1"/>
</dbReference>
<reference evidence="3" key="1">
    <citation type="submission" date="2019-02" db="EMBL/GenBank/DDBJ databases">
        <authorList>
            <person name="Gruber-Vodicka R. H."/>
            <person name="Seah K. B. B."/>
        </authorList>
    </citation>
    <scope>NUCLEOTIDE SEQUENCE</scope>
    <source>
        <strain evidence="2">BECK_BZ163</strain>
        <strain evidence="4">BECK_BZ164</strain>
        <strain evidence="3">BECK_BZ165</strain>
    </source>
</reference>
<evidence type="ECO:0000313" key="4">
    <source>
        <dbReference type="EMBL" id="VFK10350.1"/>
    </source>
</evidence>
<dbReference type="GO" id="GO:0007165">
    <property type="term" value="P:signal transduction"/>
    <property type="evidence" value="ECO:0007669"/>
    <property type="project" value="InterPro"/>
</dbReference>
<gene>
    <name evidence="2" type="ORF">BECKFM1743A_GA0114220_100869</name>
    <name evidence="4" type="ORF">BECKFM1743B_GA0114221_101373</name>
    <name evidence="3" type="ORF">BECKFM1743C_GA0114222_100899</name>
</gene>
<dbReference type="Gene3D" id="3.40.50.10140">
    <property type="entry name" value="Toll/interleukin-1 receptor homology (TIR) domain"/>
    <property type="match status" value="1"/>
</dbReference>
<feature type="domain" description="TIR" evidence="1">
    <location>
        <begin position="5"/>
        <end position="125"/>
    </location>
</feature>
<protein>
    <submittedName>
        <fullName evidence="3">TIR domain-containing protein</fullName>
    </submittedName>
</protein>
<evidence type="ECO:0000259" key="1">
    <source>
        <dbReference type="Pfam" id="PF13676"/>
    </source>
</evidence>
<dbReference type="EMBL" id="CAADFA010000089">
    <property type="protein sequence ID" value="VFJ50825.1"/>
    <property type="molecule type" value="Genomic_DNA"/>
</dbReference>
<dbReference type="InterPro" id="IPR035897">
    <property type="entry name" value="Toll_tir_struct_dom_sf"/>
</dbReference>
<proteinExistence type="predicted"/>
<organism evidence="3">
    <name type="scientific">Candidatus Kentrum sp. FM</name>
    <dbReference type="NCBI Taxonomy" id="2126340"/>
    <lineage>
        <taxon>Bacteria</taxon>
        <taxon>Pseudomonadati</taxon>
        <taxon>Pseudomonadota</taxon>
        <taxon>Gammaproteobacteria</taxon>
        <taxon>Candidatus Kentrum</taxon>
    </lineage>
</organism>